<sequence>MTKQEALFEYTLRAGDDSLILGQRLSEWCGHGPVLEEDIAMTNIALDLIGQATSLLAYAAEVEGKDRDEDQLAFLRYEKEYKNLLLVEHPNIDFGVTMARQFLFDVFHYHFFKELTQSSDSQLAAIAEKSLKEVTYHVKHSSEWIIRLGDGTEESHTRIQQAVNDLWEYTGEMFVMDQVDEIMIAEGVGVDLARIKTIWHDHVQQVFERATLTMPEYGYMQLGGRQGRHTEYMGYLLSEMQYMQRAYPNMQW</sequence>
<name>A0ABN1MQC5_9FLAO</name>
<dbReference type="PANTHER" id="PTHR30458">
    <property type="entry name" value="PHENYLACETIC ACID DEGRADATION PROTEIN PAA"/>
    <property type="match status" value="1"/>
</dbReference>
<evidence type="ECO:0000313" key="1">
    <source>
        <dbReference type="EMBL" id="GAA0875523.1"/>
    </source>
</evidence>
<dbReference type="SUPFAM" id="SSF47240">
    <property type="entry name" value="Ferritin-like"/>
    <property type="match status" value="1"/>
</dbReference>
<keyword evidence="2" id="KW-1185">Reference proteome</keyword>
<comment type="caution">
    <text evidence="1">The sequence shown here is derived from an EMBL/GenBank/DDBJ whole genome shotgun (WGS) entry which is preliminary data.</text>
</comment>
<dbReference type="InterPro" id="IPR052703">
    <property type="entry name" value="Aromatic_CoA_ox/epox"/>
</dbReference>
<accession>A0ABN1MQC5</accession>
<dbReference type="PANTHER" id="PTHR30458:SF0">
    <property type="entry name" value="1,2-PHENYLACETYL-COA EPOXIDASE, SUBUNIT C"/>
    <property type="match status" value="1"/>
</dbReference>
<dbReference type="InterPro" id="IPR012347">
    <property type="entry name" value="Ferritin-like"/>
</dbReference>
<dbReference type="EMBL" id="BAAAFH010000011">
    <property type="protein sequence ID" value="GAA0875523.1"/>
    <property type="molecule type" value="Genomic_DNA"/>
</dbReference>
<dbReference type="InterPro" id="IPR011882">
    <property type="entry name" value="PaaC"/>
</dbReference>
<dbReference type="Pfam" id="PF05138">
    <property type="entry name" value="PaaA_PaaC"/>
    <property type="match status" value="1"/>
</dbReference>
<proteinExistence type="predicted"/>
<dbReference type="PIRSF" id="PIRSF037834">
    <property type="entry name" value="PA_CoA_Oase3"/>
    <property type="match status" value="1"/>
</dbReference>
<dbReference type="Gene3D" id="1.20.1260.10">
    <property type="match status" value="1"/>
</dbReference>
<gene>
    <name evidence="1" type="primary">paaC</name>
    <name evidence="1" type="ORF">GCM10009118_19320</name>
</gene>
<dbReference type="InterPro" id="IPR007814">
    <property type="entry name" value="PaaA_PaaC"/>
</dbReference>
<dbReference type="InterPro" id="IPR009078">
    <property type="entry name" value="Ferritin-like_SF"/>
</dbReference>
<organism evidence="1 2">
    <name type="scientific">Wandonia haliotis</name>
    <dbReference type="NCBI Taxonomy" id="574963"/>
    <lineage>
        <taxon>Bacteria</taxon>
        <taxon>Pseudomonadati</taxon>
        <taxon>Bacteroidota</taxon>
        <taxon>Flavobacteriia</taxon>
        <taxon>Flavobacteriales</taxon>
        <taxon>Crocinitomicaceae</taxon>
        <taxon>Wandonia</taxon>
    </lineage>
</organism>
<reference evidence="1 2" key="1">
    <citation type="journal article" date="2019" name="Int. J. Syst. Evol. Microbiol.">
        <title>The Global Catalogue of Microorganisms (GCM) 10K type strain sequencing project: providing services to taxonomists for standard genome sequencing and annotation.</title>
        <authorList>
            <consortium name="The Broad Institute Genomics Platform"/>
            <consortium name="The Broad Institute Genome Sequencing Center for Infectious Disease"/>
            <person name="Wu L."/>
            <person name="Ma J."/>
        </authorList>
    </citation>
    <scope>NUCLEOTIDE SEQUENCE [LARGE SCALE GENOMIC DNA]</scope>
    <source>
        <strain evidence="1 2">JCM 16083</strain>
    </source>
</reference>
<protein>
    <submittedName>
        <fullName evidence="1">Phenylacetate-CoA oxygenase subunit PaaC</fullName>
    </submittedName>
</protein>
<dbReference type="RefSeq" id="WP_343787100.1">
    <property type="nucleotide sequence ID" value="NZ_BAAAFH010000011.1"/>
</dbReference>
<dbReference type="NCBIfam" id="TIGR02158">
    <property type="entry name" value="PA_CoA_Oxy3"/>
    <property type="match status" value="1"/>
</dbReference>
<dbReference type="Proteomes" id="UP001501126">
    <property type="component" value="Unassembled WGS sequence"/>
</dbReference>
<evidence type="ECO:0000313" key="2">
    <source>
        <dbReference type="Proteomes" id="UP001501126"/>
    </source>
</evidence>